<sequence>MPVQPPSKDTEEMEAEGDSTTEMNGEEEESEEEHSGSQTESEEESSEMDDEDYERRRSECVNEMLDLEKQFSELKEKLFRERLSQLRLRLEEVGAERAPEYTEPLGGLQRSLKIRIQVAGIYKGFCLDVIRNKYECELQGARQHLESERLLLYDTLQGELQERIQRLEEDRQSLDISSGQSSSVTSEEKSRWTMTLLFTAKGPSEQLASHPGFTFSSRQADKLLGLHRPLSSVTAGPHSALLRACTAVAPELTWPGKTVVSISDHLSLLKINLLCPPAKTTGLPKPKQYPSCRPLH</sequence>
<dbReference type="GO" id="GO:2000210">
    <property type="term" value="P:positive regulation of anoikis"/>
    <property type="evidence" value="ECO:0007669"/>
    <property type="project" value="Ensembl"/>
</dbReference>
<evidence type="ECO:0000313" key="8">
    <source>
        <dbReference type="Ensembl" id="ENSUPAP00010010872.1"/>
    </source>
</evidence>
<dbReference type="Gene3D" id="1.20.5.1500">
    <property type="match status" value="1"/>
</dbReference>
<evidence type="ECO:0000313" key="9">
    <source>
        <dbReference type="Proteomes" id="UP000694417"/>
    </source>
</evidence>
<dbReference type="GO" id="GO:0005737">
    <property type="term" value="C:cytoplasm"/>
    <property type="evidence" value="ECO:0007669"/>
    <property type="project" value="Ensembl"/>
</dbReference>
<dbReference type="FunFam" id="1.20.5.1500:FF:000002">
    <property type="entry name" value="breast cancer metastasis-suppressor 1-like protein-A"/>
    <property type="match status" value="1"/>
</dbReference>
<keyword evidence="9" id="KW-1185">Reference proteome</keyword>
<evidence type="ECO:0000256" key="7">
    <source>
        <dbReference type="SAM" id="MobiDB-lite"/>
    </source>
</evidence>
<dbReference type="Ensembl" id="ENSUPAT00010012495.1">
    <property type="protein sequence ID" value="ENSUPAP00010010872.1"/>
    <property type="gene ID" value="ENSUPAG00010008786.1"/>
</dbReference>
<reference evidence="8" key="1">
    <citation type="submission" date="2025-08" db="UniProtKB">
        <authorList>
            <consortium name="Ensembl"/>
        </authorList>
    </citation>
    <scope>IDENTIFICATION</scope>
</reference>
<keyword evidence="2" id="KW-0678">Repressor</keyword>
<dbReference type="GO" id="GO:0051059">
    <property type="term" value="F:NF-kappaB binding"/>
    <property type="evidence" value="ECO:0007669"/>
    <property type="project" value="Ensembl"/>
</dbReference>
<gene>
    <name evidence="8" type="primary">BRMS1</name>
</gene>
<keyword evidence="3" id="KW-0805">Transcription regulation</keyword>
<dbReference type="AlphaFoldDB" id="A0A8D2KGC5"/>
<dbReference type="GeneTree" id="ENSGT00940000161779"/>
<reference evidence="8" key="2">
    <citation type="submission" date="2025-09" db="UniProtKB">
        <authorList>
            <consortium name="Ensembl"/>
        </authorList>
    </citation>
    <scope>IDENTIFICATION</scope>
</reference>
<feature type="compositionally biased region" description="Acidic residues" evidence="7">
    <location>
        <begin position="40"/>
        <end position="52"/>
    </location>
</feature>
<evidence type="ECO:0000256" key="4">
    <source>
        <dbReference type="ARBA" id="ARBA00023163"/>
    </source>
</evidence>
<keyword evidence="5" id="KW-0539">Nucleus</keyword>
<dbReference type="InterPro" id="IPR013907">
    <property type="entry name" value="Sds3"/>
</dbReference>
<comment type="subcellular location">
    <subcellularLocation>
        <location evidence="1">Nucleus</location>
    </subcellularLocation>
</comment>
<dbReference type="Proteomes" id="UP000694417">
    <property type="component" value="Unplaced"/>
</dbReference>
<evidence type="ECO:0000256" key="2">
    <source>
        <dbReference type="ARBA" id="ARBA00022491"/>
    </source>
</evidence>
<accession>A0A8D2KGC5</accession>
<evidence type="ECO:0000256" key="5">
    <source>
        <dbReference type="ARBA" id="ARBA00023242"/>
    </source>
</evidence>
<dbReference type="Pfam" id="PF08598">
    <property type="entry name" value="Sds3"/>
    <property type="match status" value="1"/>
</dbReference>
<evidence type="ECO:0000256" key="3">
    <source>
        <dbReference type="ARBA" id="ARBA00023015"/>
    </source>
</evidence>
<feature type="compositionally biased region" description="Acidic residues" evidence="7">
    <location>
        <begin position="11"/>
        <end position="32"/>
    </location>
</feature>
<dbReference type="GO" id="GO:0005654">
    <property type="term" value="C:nucleoplasm"/>
    <property type="evidence" value="ECO:0007669"/>
    <property type="project" value="UniProtKB-ARBA"/>
</dbReference>
<dbReference type="PANTHER" id="PTHR21964">
    <property type="entry name" value="BREAST CANCER METASTASIS-SUPPRESSOR 1"/>
    <property type="match status" value="1"/>
</dbReference>
<evidence type="ECO:0000256" key="6">
    <source>
        <dbReference type="ARBA" id="ARBA00038256"/>
    </source>
</evidence>
<feature type="region of interest" description="Disordered" evidence="7">
    <location>
        <begin position="1"/>
        <end position="56"/>
    </location>
</feature>
<proteinExistence type="inferred from homology"/>
<keyword evidence="4" id="KW-0804">Transcription</keyword>
<dbReference type="GO" id="GO:0045892">
    <property type="term" value="P:negative regulation of DNA-templated transcription"/>
    <property type="evidence" value="ECO:0007669"/>
    <property type="project" value="Ensembl"/>
</dbReference>
<evidence type="ECO:0000256" key="1">
    <source>
        <dbReference type="ARBA" id="ARBA00004123"/>
    </source>
</evidence>
<organism evidence="8 9">
    <name type="scientific">Urocitellus parryii</name>
    <name type="common">Arctic ground squirrel</name>
    <name type="synonym">Spermophilus parryii</name>
    <dbReference type="NCBI Taxonomy" id="9999"/>
    <lineage>
        <taxon>Eukaryota</taxon>
        <taxon>Metazoa</taxon>
        <taxon>Chordata</taxon>
        <taxon>Craniata</taxon>
        <taxon>Vertebrata</taxon>
        <taxon>Euteleostomi</taxon>
        <taxon>Mammalia</taxon>
        <taxon>Eutheria</taxon>
        <taxon>Euarchontoglires</taxon>
        <taxon>Glires</taxon>
        <taxon>Rodentia</taxon>
        <taxon>Sciuromorpha</taxon>
        <taxon>Sciuridae</taxon>
        <taxon>Xerinae</taxon>
        <taxon>Marmotini</taxon>
        <taxon>Urocitellus</taxon>
    </lineage>
</organism>
<comment type="similarity">
    <text evidence="6">Belongs to the BRMS1 family.</text>
</comment>
<protein>
    <submittedName>
        <fullName evidence="8">BRMS1 transcriptional repressor and anoikis regulator</fullName>
    </submittedName>
</protein>
<dbReference type="SMART" id="SM01401">
    <property type="entry name" value="Sds3"/>
    <property type="match status" value="1"/>
</dbReference>
<name>A0A8D2KGC5_UROPR</name>